<evidence type="ECO:0000256" key="15">
    <source>
        <dbReference type="ARBA" id="ARBA00069898"/>
    </source>
</evidence>
<dbReference type="OrthoDB" id="9805215at2"/>
<sequence length="426" mass="47051">MKVAFHTLGCKVNQNDTNNLMALFQKQGYQVVPFGQPADVYVVNTCAVTHVGERKSRQTIRKAIQNNPEAVVAVTGCYAQTAPEELAGIPGVNLVVGMADRPRIVDLVAEFRATHRNQIQVRPNRATWEEMPQSDGGERTRATLKIEEGCDQYCSYCIVPYARGPVRSMPPEQVIQSIRGLLAEDYQEIVLTGIHLGSYGKDCSSSLAQLLAEIVALEGRFRVRLGSIDPHEIDAELVETIVGHPDRICQSLHIPLQSGSDRILKLMNRHYSLEEYAALLGALRAGNPLLAIGTDLIVGFPGETDEDFDAMAAFVREQAFSRVHVFRYSPRRGTPAARLPGRVSAAEQERRSRVIQAIAAESGARFAREFIGRRVQVLFEEQEGSLWEGLSGEYLRVKVEAAGELRNRLVPVLITGSHQDALQGII</sequence>
<dbReference type="InterPro" id="IPR005839">
    <property type="entry name" value="Methylthiotransferase"/>
</dbReference>
<dbReference type="SMART" id="SM00729">
    <property type="entry name" value="Elp3"/>
    <property type="match status" value="1"/>
</dbReference>
<dbReference type="RefSeq" id="WP_132015888.1">
    <property type="nucleotide sequence ID" value="NZ_SLUN01000027.1"/>
</dbReference>
<evidence type="ECO:0000313" key="18">
    <source>
        <dbReference type="EMBL" id="TCL62220.1"/>
    </source>
</evidence>
<evidence type="ECO:0000313" key="19">
    <source>
        <dbReference type="Proteomes" id="UP000295008"/>
    </source>
</evidence>
<reference evidence="18 19" key="1">
    <citation type="submission" date="2019-03" db="EMBL/GenBank/DDBJ databases">
        <title>Genomic Encyclopedia of Type Strains, Phase IV (KMG-IV): sequencing the most valuable type-strain genomes for metagenomic binning, comparative biology and taxonomic classification.</title>
        <authorList>
            <person name="Goeker M."/>
        </authorList>
    </citation>
    <scope>NUCLEOTIDE SEQUENCE [LARGE SCALE GENOMIC DNA]</scope>
    <source>
        <strain evidence="18 19">LX-B</strain>
    </source>
</reference>
<organism evidence="18 19">
    <name type="scientific">Hydrogenispora ethanolica</name>
    <dbReference type="NCBI Taxonomy" id="1082276"/>
    <lineage>
        <taxon>Bacteria</taxon>
        <taxon>Bacillati</taxon>
        <taxon>Bacillota</taxon>
        <taxon>Hydrogenispora</taxon>
    </lineage>
</organism>
<dbReference type="InterPro" id="IPR038135">
    <property type="entry name" value="Methylthiotransferase_N_sf"/>
</dbReference>
<evidence type="ECO:0000256" key="5">
    <source>
        <dbReference type="ARBA" id="ARBA00022490"/>
    </source>
</evidence>
<dbReference type="PANTHER" id="PTHR11918">
    <property type="entry name" value="RADICAL SAM PROTEINS"/>
    <property type="match status" value="1"/>
</dbReference>
<dbReference type="InterPro" id="IPR020612">
    <property type="entry name" value="Methylthiotransferase_CS"/>
</dbReference>
<keyword evidence="19" id="KW-1185">Reference proteome</keyword>
<dbReference type="FunFam" id="3.80.30.20:FF:000001">
    <property type="entry name" value="tRNA-2-methylthio-N(6)-dimethylallyladenosine synthase 2"/>
    <property type="match status" value="1"/>
</dbReference>
<dbReference type="GO" id="GO:0046872">
    <property type="term" value="F:metal ion binding"/>
    <property type="evidence" value="ECO:0007669"/>
    <property type="project" value="UniProtKB-KW"/>
</dbReference>
<dbReference type="SFLD" id="SFLDS00029">
    <property type="entry name" value="Radical_SAM"/>
    <property type="match status" value="1"/>
</dbReference>
<keyword evidence="6 18" id="KW-0808">Transferase</keyword>
<dbReference type="Gene3D" id="3.80.30.20">
    <property type="entry name" value="tm_1862 like domain"/>
    <property type="match status" value="1"/>
</dbReference>
<dbReference type="CDD" id="cd01335">
    <property type="entry name" value="Radical_SAM"/>
    <property type="match status" value="1"/>
</dbReference>
<keyword evidence="11" id="KW-0411">Iron-sulfur</keyword>
<evidence type="ECO:0000256" key="7">
    <source>
        <dbReference type="ARBA" id="ARBA00022691"/>
    </source>
</evidence>
<dbReference type="Gene3D" id="3.40.50.12160">
    <property type="entry name" value="Methylthiotransferase, N-terminal domain"/>
    <property type="match status" value="1"/>
</dbReference>
<comment type="similarity">
    <text evidence="14">Belongs to the methylthiotransferase family. MtaB subfamily.</text>
</comment>
<dbReference type="SFLD" id="SFLDG01061">
    <property type="entry name" value="methylthiotransferase"/>
    <property type="match status" value="1"/>
</dbReference>
<dbReference type="InterPro" id="IPR013848">
    <property type="entry name" value="Methylthiotransferase_N"/>
</dbReference>
<dbReference type="NCBIfam" id="TIGR00089">
    <property type="entry name" value="MiaB/RimO family radical SAM methylthiotransferase"/>
    <property type="match status" value="1"/>
</dbReference>
<keyword evidence="4" id="KW-0004">4Fe-4S</keyword>
<evidence type="ECO:0000259" key="16">
    <source>
        <dbReference type="PROSITE" id="PS51449"/>
    </source>
</evidence>
<feature type="domain" description="MTTase N-terminal" evidence="16">
    <location>
        <begin position="1"/>
        <end position="113"/>
    </location>
</feature>
<dbReference type="SFLD" id="SFLDG01082">
    <property type="entry name" value="B12-binding_domain_containing"/>
    <property type="match status" value="1"/>
</dbReference>
<evidence type="ECO:0000256" key="4">
    <source>
        <dbReference type="ARBA" id="ARBA00022485"/>
    </source>
</evidence>
<dbReference type="NCBIfam" id="TIGR01579">
    <property type="entry name" value="MiaB-like-C"/>
    <property type="match status" value="1"/>
</dbReference>
<dbReference type="Pfam" id="PF00919">
    <property type="entry name" value="UPF0004"/>
    <property type="match status" value="1"/>
</dbReference>
<dbReference type="PROSITE" id="PS01278">
    <property type="entry name" value="MTTASE_RADICAL"/>
    <property type="match status" value="1"/>
</dbReference>
<dbReference type="AlphaFoldDB" id="A0A4R1R9H3"/>
<evidence type="ECO:0000256" key="3">
    <source>
        <dbReference type="ARBA" id="ARBA00013273"/>
    </source>
</evidence>
<dbReference type="Pfam" id="PF04055">
    <property type="entry name" value="Radical_SAM"/>
    <property type="match status" value="1"/>
</dbReference>
<evidence type="ECO:0000256" key="1">
    <source>
        <dbReference type="ARBA" id="ARBA00001966"/>
    </source>
</evidence>
<dbReference type="Proteomes" id="UP000295008">
    <property type="component" value="Unassembled WGS sequence"/>
</dbReference>
<comment type="function">
    <text evidence="2">Catalyzes the methylthiolation of N6-threonylcarbamoyladenosine (t(6)A), leading to the formation of 2-methylthio-N6-threonylcarbamoyladenosine (ms(2)t(6)A) at position 37 in tRNAs that read codons beginning with adenine.</text>
</comment>
<dbReference type="InterPro" id="IPR006638">
    <property type="entry name" value="Elp3/MiaA/NifB-like_rSAM"/>
</dbReference>
<dbReference type="PANTHER" id="PTHR11918:SF45">
    <property type="entry name" value="THREONYLCARBAMOYLADENOSINE TRNA METHYLTHIOTRANSFERASE"/>
    <property type="match status" value="1"/>
</dbReference>
<dbReference type="PROSITE" id="PS51918">
    <property type="entry name" value="RADICAL_SAM"/>
    <property type="match status" value="1"/>
</dbReference>
<comment type="catalytic activity">
    <reaction evidence="13">
        <text>N(6)-L-threonylcarbamoyladenosine(37) in tRNA + (sulfur carrier)-SH + AH2 + 2 S-adenosyl-L-methionine = 2-methylsulfanyl-N(6)-L-threonylcarbamoyladenosine(37) in tRNA + (sulfur carrier)-H + 5'-deoxyadenosine + L-methionine + A + S-adenosyl-L-homocysteine + 2 H(+)</text>
        <dbReference type="Rhea" id="RHEA:37075"/>
        <dbReference type="Rhea" id="RHEA-COMP:10163"/>
        <dbReference type="Rhea" id="RHEA-COMP:11092"/>
        <dbReference type="Rhea" id="RHEA-COMP:14737"/>
        <dbReference type="Rhea" id="RHEA-COMP:14739"/>
        <dbReference type="ChEBI" id="CHEBI:13193"/>
        <dbReference type="ChEBI" id="CHEBI:15378"/>
        <dbReference type="ChEBI" id="CHEBI:17319"/>
        <dbReference type="ChEBI" id="CHEBI:17499"/>
        <dbReference type="ChEBI" id="CHEBI:29917"/>
        <dbReference type="ChEBI" id="CHEBI:57844"/>
        <dbReference type="ChEBI" id="CHEBI:57856"/>
        <dbReference type="ChEBI" id="CHEBI:59789"/>
        <dbReference type="ChEBI" id="CHEBI:64428"/>
        <dbReference type="ChEBI" id="CHEBI:74418"/>
        <dbReference type="ChEBI" id="CHEBI:74420"/>
        <dbReference type="EC" id="2.8.4.5"/>
    </reaction>
</comment>
<evidence type="ECO:0000259" key="17">
    <source>
        <dbReference type="PROSITE" id="PS51918"/>
    </source>
</evidence>
<evidence type="ECO:0000256" key="10">
    <source>
        <dbReference type="ARBA" id="ARBA00023004"/>
    </source>
</evidence>
<gene>
    <name evidence="18" type="ORF">EDC14_102771</name>
</gene>
<proteinExistence type="inferred from homology"/>
<keyword evidence="7" id="KW-0949">S-adenosyl-L-methionine</keyword>
<dbReference type="GO" id="GO:0035598">
    <property type="term" value="F:tRNA (N(6)-L-threonylcarbamoyladenosine(37)-C(2))-methylthiotransferase activity"/>
    <property type="evidence" value="ECO:0007669"/>
    <property type="project" value="UniProtKB-EC"/>
</dbReference>
<comment type="caution">
    <text evidence="18">The sequence shown here is derived from an EMBL/GenBank/DDBJ whole genome shotgun (WGS) entry which is preliminary data.</text>
</comment>
<feature type="domain" description="Radical SAM core" evidence="17">
    <location>
        <begin position="136"/>
        <end position="365"/>
    </location>
</feature>
<evidence type="ECO:0000256" key="14">
    <source>
        <dbReference type="ARBA" id="ARBA00061574"/>
    </source>
</evidence>
<evidence type="ECO:0000256" key="12">
    <source>
        <dbReference type="ARBA" id="ARBA00031213"/>
    </source>
</evidence>
<keyword evidence="9" id="KW-0479">Metal-binding</keyword>
<evidence type="ECO:0000256" key="9">
    <source>
        <dbReference type="ARBA" id="ARBA00022723"/>
    </source>
</evidence>
<dbReference type="InterPro" id="IPR006467">
    <property type="entry name" value="MiaB-like_bact"/>
</dbReference>
<dbReference type="SUPFAM" id="SSF102114">
    <property type="entry name" value="Radical SAM enzymes"/>
    <property type="match status" value="1"/>
</dbReference>
<keyword evidence="8" id="KW-0819">tRNA processing</keyword>
<dbReference type="EC" id="2.8.4.5" evidence="3"/>
<evidence type="ECO:0000256" key="2">
    <source>
        <dbReference type="ARBA" id="ARBA00002399"/>
    </source>
</evidence>
<evidence type="ECO:0000256" key="11">
    <source>
        <dbReference type="ARBA" id="ARBA00023014"/>
    </source>
</evidence>
<evidence type="ECO:0000256" key="13">
    <source>
        <dbReference type="ARBA" id="ARBA00051661"/>
    </source>
</evidence>
<dbReference type="GO" id="GO:0051539">
    <property type="term" value="F:4 iron, 4 sulfur cluster binding"/>
    <property type="evidence" value="ECO:0007669"/>
    <property type="project" value="UniProtKB-KW"/>
</dbReference>
<dbReference type="PROSITE" id="PS51449">
    <property type="entry name" value="MTTASE_N"/>
    <property type="match status" value="1"/>
</dbReference>
<dbReference type="FunFam" id="3.40.50.12160:FF:000004">
    <property type="entry name" value="Threonylcarbamoyladenosine tRNA methylthiotransferase MtaB"/>
    <property type="match status" value="1"/>
</dbReference>
<accession>A0A4R1R9H3</accession>
<dbReference type="InterPro" id="IPR007197">
    <property type="entry name" value="rSAM"/>
</dbReference>
<dbReference type="InterPro" id="IPR058240">
    <property type="entry name" value="rSAM_sf"/>
</dbReference>
<keyword evidence="5" id="KW-0963">Cytoplasm</keyword>
<name>A0A4R1R9H3_HYDET</name>
<evidence type="ECO:0000256" key="8">
    <source>
        <dbReference type="ARBA" id="ARBA00022694"/>
    </source>
</evidence>
<dbReference type="InterPro" id="IPR023404">
    <property type="entry name" value="rSAM_horseshoe"/>
</dbReference>
<keyword evidence="10" id="KW-0408">Iron</keyword>
<protein>
    <recommendedName>
        <fullName evidence="15">Threonylcarbamoyladenosine tRNA methylthiotransferase MtaB</fullName>
        <ecNumber evidence="3">2.8.4.5</ecNumber>
    </recommendedName>
    <alternativeName>
        <fullName evidence="12">tRNA-t(6)A37 methylthiotransferase</fullName>
    </alternativeName>
</protein>
<evidence type="ECO:0000256" key="6">
    <source>
        <dbReference type="ARBA" id="ARBA00022679"/>
    </source>
</evidence>
<dbReference type="EMBL" id="SLUN01000027">
    <property type="protein sequence ID" value="TCL62220.1"/>
    <property type="molecule type" value="Genomic_DNA"/>
</dbReference>
<comment type="cofactor">
    <cofactor evidence="1">
        <name>[4Fe-4S] cluster</name>
        <dbReference type="ChEBI" id="CHEBI:49883"/>
    </cofactor>
</comment>